<name>A0A1Y4VA08_9BACE</name>
<dbReference type="GO" id="GO:0004565">
    <property type="term" value="F:beta-galactosidase activity"/>
    <property type="evidence" value="ECO:0007669"/>
    <property type="project" value="InterPro"/>
</dbReference>
<evidence type="ECO:0000256" key="1">
    <source>
        <dbReference type="ARBA" id="ARBA00022801"/>
    </source>
</evidence>
<feature type="domain" description="DUF4832" evidence="4">
    <location>
        <begin position="299"/>
        <end position="438"/>
    </location>
</feature>
<dbReference type="EMBL" id="QROO01000025">
    <property type="protein sequence ID" value="RHL35002.1"/>
    <property type="molecule type" value="Genomic_DNA"/>
</dbReference>
<evidence type="ECO:0000313" key="5">
    <source>
        <dbReference type="EMBL" id="RHL35002.1"/>
    </source>
</evidence>
<keyword evidence="1" id="KW-0378">Hydrolase</keyword>
<reference evidence="5 6" key="1">
    <citation type="submission" date="2018-08" db="EMBL/GenBank/DDBJ databases">
        <title>A genome reference for cultivated species of the human gut microbiota.</title>
        <authorList>
            <person name="Zou Y."/>
            <person name="Xue W."/>
            <person name="Luo G."/>
        </authorList>
    </citation>
    <scope>NUCLEOTIDE SEQUENCE [LARGE SCALE GENOMIC DNA]</scope>
    <source>
        <strain evidence="5 6">AF38-2</strain>
    </source>
</reference>
<comment type="caution">
    <text evidence="5">The sequence shown here is derived from an EMBL/GenBank/DDBJ whole genome shotgun (WGS) entry which is preliminary data.</text>
</comment>
<sequence length="461" mass="52890">MKRFLKYFLLLTFIIPSCVMCSNDDFQEKIVIPSEVHKTFREIDDLIINPSQGWLSSSRYPSTVVYKRFQWADLEPEEGQYNWEVIDNEIAMLDKERGELLGFRIMTCNSHSAGKYTSPKWLFDKGCKGYSYTRGGNDPGAGEMIERIEPDYGDPLFVETHRNFIRALGARYNDNLNISFVDIGTFGNWGEWHLSTYTKVPYPSESVLKSFVDMYVEAFPDKRMVFMTDADKILPYALDKSSNIGLRRDGVGSPKLAQEWAGSDRYAAATGMGEVWKHAPVIFEWWGDYDYLRSQGWSFEEAVEWMLDNHVSLINDNIGNVPVEQQYLIDKLSKLAGARIVLKEVTHPRYLKKGETSLDITLKLSNIGVAKIYDNYIQRFYLYDSRGNIISFTDGVNDPNDWVTGEYEFVEQMKIPSDLAPGNYKIGYALENPDKHLPMFNLAIDLAPAKGSYIISDFKLQ</sequence>
<evidence type="ECO:0000256" key="2">
    <source>
        <dbReference type="ARBA" id="ARBA00023295"/>
    </source>
</evidence>
<dbReference type="Pfam" id="PF02449">
    <property type="entry name" value="Glyco_hydro_42"/>
    <property type="match status" value="1"/>
</dbReference>
<dbReference type="Gene3D" id="3.20.20.80">
    <property type="entry name" value="Glycosidases"/>
    <property type="match status" value="1"/>
</dbReference>
<dbReference type="AlphaFoldDB" id="A0A1Y4VA08"/>
<accession>A0A1Y4VA08</accession>
<dbReference type="Proteomes" id="UP000284495">
    <property type="component" value="Unassembled WGS sequence"/>
</dbReference>
<organism evidence="5 6">
    <name type="scientific">Bacteroides xylanisolvens</name>
    <dbReference type="NCBI Taxonomy" id="371601"/>
    <lineage>
        <taxon>Bacteria</taxon>
        <taxon>Pseudomonadati</taxon>
        <taxon>Bacteroidota</taxon>
        <taxon>Bacteroidia</taxon>
        <taxon>Bacteroidales</taxon>
        <taxon>Bacteroidaceae</taxon>
        <taxon>Bacteroides</taxon>
    </lineage>
</organism>
<gene>
    <name evidence="5" type="ORF">DW027_17825</name>
</gene>
<protein>
    <submittedName>
        <fullName evidence="5">DUF4832 domain-containing protein</fullName>
    </submittedName>
</protein>
<dbReference type="RefSeq" id="WP_087322979.1">
    <property type="nucleotide sequence ID" value="NZ_JAQEAW010000012.1"/>
</dbReference>
<evidence type="ECO:0000259" key="3">
    <source>
        <dbReference type="Pfam" id="PF02449"/>
    </source>
</evidence>
<dbReference type="InterPro" id="IPR017853">
    <property type="entry name" value="GH"/>
</dbReference>
<proteinExistence type="predicted"/>
<evidence type="ECO:0000313" key="6">
    <source>
        <dbReference type="Proteomes" id="UP000284495"/>
    </source>
</evidence>
<dbReference type="InterPro" id="IPR032267">
    <property type="entry name" value="DUF4832"/>
</dbReference>
<dbReference type="SUPFAM" id="SSF51445">
    <property type="entry name" value="(Trans)glycosidases"/>
    <property type="match status" value="1"/>
</dbReference>
<feature type="domain" description="Glycoside hydrolase family 42 N-terminal" evidence="3">
    <location>
        <begin position="67"/>
        <end position="183"/>
    </location>
</feature>
<dbReference type="GO" id="GO:0009341">
    <property type="term" value="C:beta-galactosidase complex"/>
    <property type="evidence" value="ECO:0007669"/>
    <property type="project" value="InterPro"/>
</dbReference>
<dbReference type="InterPro" id="IPR013529">
    <property type="entry name" value="Glyco_hydro_42_N"/>
</dbReference>
<dbReference type="GO" id="GO:0005975">
    <property type="term" value="P:carbohydrate metabolic process"/>
    <property type="evidence" value="ECO:0007669"/>
    <property type="project" value="InterPro"/>
</dbReference>
<keyword evidence="2" id="KW-0326">Glycosidase</keyword>
<evidence type="ECO:0000259" key="4">
    <source>
        <dbReference type="Pfam" id="PF16116"/>
    </source>
</evidence>
<dbReference type="Pfam" id="PF16116">
    <property type="entry name" value="DUF4832"/>
    <property type="match status" value="1"/>
</dbReference>